<dbReference type="EMBL" id="CZCZ02000014">
    <property type="protein sequence ID" value="CAC5344704.1"/>
    <property type="molecule type" value="Genomic_DNA"/>
</dbReference>
<accession>A0A6J7ZQH3</accession>
<gene>
    <name evidence="1" type="ORF">PLAN_41119</name>
</gene>
<dbReference type="AlphaFoldDB" id="A0A6J7ZQH3"/>
<name>A0A6J7ZQH3_PLARU</name>
<keyword evidence="2" id="KW-1185">Reference proteome</keyword>
<organism evidence="1 2">
    <name type="scientific">Planktothrix rubescens CCAP 1459/22</name>
    <dbReference type="NCBI Taxonomy" id="329571"/>
    <lineage>
        <taxon>Bacteria</taxon>
        <taxon>Bacillati</taxon>
        <taxon>Cyanobacteriota</taxon>
        <taxon>Cyanophyceae</taxon>
        <taxon>Oscillatoriophycideae</taxon>
        <taxon>Oscillatoriales</taxon>
        <taxon>Microcoleaceae</taxon>
        <taxon>Planktothrix</taxon>
    </lineage>
</organism>
<dbReference type="Proteomes" id="UP000196521">
    <property type="component" value="Chromosome"/>
</dbReference>
<comment type="caution">
    <text evidence="1">The sequence shown here is derived from an EMBL/GenBank/DDBJ whole genome shotgun (WGS) entry which is preliminary data.</text>
</comment>
<protein>
    <submittedName>
        <fullName evidence="1">Uncharacterized protein</fullName>
    </submittedName>
</protein>
<evidence type="ECO:0000313" key="1">
    <source>
        <dbReference type="EMBL" id="CAC5344704.1"/>
    </source>
</evidence>
<evidence type="ECO:0000313" key="2">
    <source>
        <dbReference type="Proteomes" id="UP000196521"/>
    </source>
</evidence>
<sequence>MHGGFGGAVPVFPAIKPQKIKIMASQNQVKQYLAHWLQLGKKVFIRNGADSRLPQPVVQGERYSQQFEECWNEILSPESGECYLDGTEQTIENLLSSQWEIESCGRCSLLVPVKVAGMPPNCCPCFDLPTWPNLEVPLPRLPVSTRLHLLNMCNRLAPNRETENLD</sequence>
<proteinExistence type="predicted"/>
<dbReference type="EMBL" id="LR812490">
    <property type="protein sequence ID" value="CAC5344704.1"/>
    <property type="molecule type" value="Genomic_DNA"/>
</dbReference>
<reference evidence="1" key="1">
    <citation type="submission" date="2020-05" db="EMBL/GenBank/DDBJ databases">
        <authorList>
            <consortium name="Genoscope - CEA"/>
            <person name="William W."/>
        </authorList>
    </citation>
    <scope>NUCLEOTIDE SEQUENCE [LARGE SCALE GENOMIC DNA]</scope>
    <source>
        <strain evidence="1">PCC 7821</strain>
    </source>
</reference>